<evidence type="ECO:0000256" key="7">
    <source>
        <dbReference type="ARBA" id="ARBA00023242"/>
    </source>
</evidence>
<evidence type="ECO:0000256" key="8">
    <source>
        <dbReference type="ARBA" id="ARBA00023274"/>
    </source>
</evidence>
<reference evidence="15 16" key="1">
    <citation type="submission" date="2014-07" db="EMBL/GenBank/DDBJ databases">
        <title>Genomic and transcriptomic analysis on Apis cerana provide comprehensive insights into honey bee biology.</title>
        <authorList>
            <person name="Diao Q."/>
            <person name="Sun L."/>
            <person name="Zheng H."/>
            <person name="Zheng H."/>
            <person name="Xu S."/>
            <person name="Wang S."/>
            <person name="Zeng Z."/>
            <person name="Hu F."/>
            <person name="Su S."/>
            <person name="Wu J."/>
        </authorList>
    </citation>
    <scope>NUCLEOTIDE SEQUENCE [LARGE SCALE GENOMIC DNA]</scope>
    <source>
        <tissue evidence="15">Pupae without intestine</tissue>
    </source>
</reference>
<dbReference type="AlphaFoldDB" id="A0A2A3E1X4"/>
<keyword evidence="4" id="KW-0689">Ribosomal protein</keyword>
<evidence type="ECO:0000256" key="14">
    <source>
        <dbReference type="SAM" id="MobiDB-lite"/>
    </source>
</evidence>
<dbReference type="Proteomes" id="UP000242457">
    <property type="component" value="Unassembled WGS sequence"/>
</dbReference>
<keyword evidence="16" id="KW-1185">Reference proteome</keyword>
<evidence type="ECO:0000256" key="12">
    <source>
        <dbReference type="ARBA" id="ARBA00035485"/>
    </source>
</evidence>
<evidence type="ECO:0000256" key="5">
    <source>
        <dbReference type="ARBA" id="ARBA00023054"/>
    </source>
</evidence>
<dbReference type="GO" id="GO:0005840">
    <property type="term" value="C:ribosome"/>
    <property type="evidence" value="ECO:0007669"/>
    <property type="project" value="UniProtKB-KW"/>
</dbReference>
<dbReference type="EMBL" id="KZ288439">
    <property type="protein sequence ID" value="PBC25733.1"/>
    <property type="molecule type" value="Genomic_DNA"/>
</dbReference>
<evidence type="ECO:0000256" key="9">
    <source>
        <dbReference type="ARBA" id="ARBA00023306"/>
    </source>
</evidence>
<evidence type="ECO:0000256" key="4">
    <source>
        <dbReference type="ARBA" id="ARBA00022980"/>
    </source>
</evidence>
<dbReference type="PANTHER" id="PTHR31761">
    <property type="entry name" value="GROWTH ARREST AND DNA DAMAGE-INDUCIBLE PROTEINS-INTERACTING PROTEIN 1 GADD45GIP1"/>
    <property type="match status" value="1"/>
</dbReference>
<dbReference type="Gene3D" id="6.10.280.120">
    <property type="entry name" value="Growth arrest and DNA-damage-inducible proteins-interacting protein 1"/>
    <property type="match status" value="1"/>
</dbReference>
<dbReference type="GO" id="GO:1990904">
    <property type="term" value="C:ribonucleoprotein complex"/>
    <property type="evidence" value="ECO:0007669"/>
    <property type="project" value="UniProtKB-KW"/>
</dbReference>
<evidence type="ECO:0000256" key="10">
    <source>
        <dbReference type="ARBA" id="ARBA00030700"/>
    </source>
</evidence>
<sequence length="265" mass="31387">MQKMFLKKIIFNISLSLKLQNINIRYYCSNKILESAEEKPIYLEEIKDNSKLEEKRNKSRLSFADRNRLFEQKPYNEPIEWYHNTIKYKKRILGRYGMAALGIPAGLAWPTPEEVEEQKEYEKIAFPLSIQERLKKIKEEKKKKEDILKARQAQIANKMLGMEKLIAQIKTKIAEKKAAELEAKERKERKIEEIRRQLIAEGTISKHSLTEAITLAEKDEKKKKKELKKTKMLERQKRLAERLIQAQQQNENLEAENKNETDSKK</sequence>
<proteinExistence type="inferred from homology"/>
<dbReference type="STRING" id="94128.A0A2A3E1X4"/>
<dbReference type="GO" id="GO:0005634">
    <property type="term" value="C:nucleus"/>
    <property type="evidence" value="ECO:0007669"/>
    <property type="project" value="UniProtKB-SubCell"/>
</dbReference>
<keyword evidence="5" id="KW-0175">Coiled coil</keyword>
<feature type="compositionally biased region" description="Basic and acidic residues" evidence="14">
    <location>
        <begin position="255"/>
        <end position="265"/>
    </location>
</feature>
<comment type="similarity">
    <text evidence="3">Belongs to the mitochondrion-specific ribosomal protein mL64 family.</text>
</comment>
<evidence type="ECO:0000256" key="6">
    <source>
        <dbReference type="ARBA" id="ARBA00023128"/>
    </source>
</evidence>
<evidence type="ECO:0000313" key="15">
    <source>
        <dbReference type="EMBL" id="PBC25733.1"/>
    </source>
</evidence>
<protein>
    <recommendedName>
        <fullName evidence="11">Large ribosomal subunit protein mL64</fullName>
    </recommendedName>
    <alternativeName>
        <fullName evidence="10">39S ribosomal protein L59, mitochondrial</fullName>
    </alternativeName>
    <alternativeName>
        <fullName evidence="12">Growth arrest and DNA damage-inducible proteins-interacting protein 1</fullName>
    </alternativeName>
</protein>
<keyword evidence="7" id="KW-0539">Nucleus</keyword>
<dbReference type="Pfam" id="PF10147">
    <property type="entry name" value="CR6_interact"/>
    <property type="match status" value="1"/>
</dbReference>
<evidence type="ECO:0000256" key="11">
    <source>
        <dbReference type="ARBA" id="ARBA00035184"/>
    </source>
</evidence>
<dbReference type="OrthoDB" id="6247992at2759"/>
<evidence type="ECO:0000256" key="2">
    <source>
        <dbReference type="ARBA" id="ARBA00004173"/>
    </source>
</evidence>
<evidence type="ECO:0000256" key="3">
    <source>
        <dbReference type="ARBA" id="ARBA00005421"/>
    </source>
</evidence>
<dbReference type="PANTHER" id="PTHR31761:SF1">
    <property type="entry name" value="LARGE RIBOSOMAL SUBUNIT PROTEIN ML64"/>
    <property type="match status" value="1"/>
</dbReference>
<gene>
    <name evidence="15" type="ORF">APICC_04940</name>
</gene>
<keyword evidence="9" id="KW-0131">Cell cycle</keyword>
<comment type="function">
    <text evidence="13">Acts as a negative regulator of G1 to S cell cycle phase progression by inhibiting cyclin-dependent kinases. Inhibitory effects are additive with GADD45 proteins but also occur in the absence of GADD45 proteins. Acts as a repressor of the orphan nuclear receptor NR4A1 by inhibiting AB domain-mediated transcriptional activity. May be involved in the hormone-mediated regulation of NR4A1 transcriptional activity. May play a role in mitochondrial protein synthesis.</text>
</comment>
<name>A0A2A3E1X4_APICC</name>
<keyword evidence="6" id="KW-0496">Mitochondrion</keyword>
<keyword evidence="8" id="KW-0687">Ribonucleoprotein</keyword>
<dbReference type="InterPro" id="IPR043035">
    <property type="entry name" value="Ribosomal_mL64_sf"/>
</dbReference>
<evidence type="ECO:0000313" key="16">
    <source>
        <dbReference type="Proteomes" id="UP000242457"/>
    </source>
</evidence>
<organism evidence="15 16">
    <name type="scientific">Apis cerana cerana</name>
    <name type="common">Oriental honeybee</name>
    <dbReference type="NCBI Taxonomy" id="94128"/>
    <lineage>
        <taxon>Eukaryota</taxon>
        <taxon>Metazoa</taxon>
        <taxon>Ecdysozoa</taxon>
        <taxon>Arthropoda</taxon>
        <taxon>Hexapoda</taxon>
        <taxon>Insecta</taxon>
        <taxon>Pterygota</taxon>
        <taxon>Neoptera</taxon>
        <taxon>Endopterygota</taxon>
        <taxon>Hymenoptera</taxon>
        <taxon>Apocrita</taxon>
        <taxon>Aculeata</taxon>
        <taxon>Apoidea</taxon>
        <taxon>Anthophila</taxon>
        <taxon>Apidae</taxon>
        <taxon>Apis</taxon>
    </lineage>
</organism>
<evidence type="ECO:0000256" key="1">
    <source>
        <dbReference type="ARBA" id="ARBA00004123"/>
    </source>
</evidence>
<accession>A0A2A3E1X4</accession>
<feature type="region of interest" description="Disordered" evidence="14">
    <location>
        <begin position="244"/>
        <end position="265"/>
    </location>
</feature>
<dbReference type="GO" id="GO:0005739">
    <property type="term" value="C:mitochondrion"/>
    <property type="evidence" value="ECO:0007669"/>
    <property type="project" value="UniProtKB-SubCell"/>
</dbReference>
<evidence type="ECO:0000256" key="13">
    <source>
        <dbReference type="ARBA" id="ARBA00060144"/>
    </source>
</evidence>
<dbReference type="InterPro" id="IPR018472">
    <property type="entry name" value="Ribosomal_mL64"/>
</dbReference>
<comment type="subcellular location">
    <subcellularLocation>
        <location evidence="2">Mitochondrion</location>
    </subcellularLocation>
    <subcellularLocation>
        <location evidence="1">Nucleus</location>
    </subcellularLocation>
</comment>